<dbReference type="Gene3D" id="1.10.260.100">
    <property type="match status" value="2"/>
</dbReference>
<dbReference type="HOGENOM" id="CLU_052268_0_0_1"/>
<name>F0WAV8_9STRA</name>
<feature type="region of interest" description="Disordered" evidence="1">
    <location>
        <begin position="1"/>
        <end position="20"/>
    </location>
</feature>
<organism evidence="2">
    <name type="scientific">Albugo laibachii Nc14</name>
    <dbReference type="NCBI Taxonomy" id="890382"/>
    <lineage>
        <taxon>Eukaryota</taxon>
        <taxon>Sar</taxon>
        <taxon>Stramenopiles</taxon>
        <taxon>Oomycota</taxon>
        <taxon>Peronosporomycetes</taxon>
        <taxon>Albuginales</taxon>
        <taxon>Albuginaceae</taxon>
        <taxon>Albugo</taxon>
    </lineage>
</organism>
<protein>
    <submittedName>
        <fullName evidence="2">Plectinlike protein putative</fullName>
    </submittedName>
</protein>
<gene>
    <name evidence="2" type="primary">AlNc14C48G3820</name>
    <name evidence="3" type="synonym">AlNc14C50G3969</name>
    <name evidence="2" type="ORF">ALNC14_044230</name>
    <name evidence="3" type="ORF">ALNC14_045890</name>
</gene>
<accession>F0WAV8</accession>
<reference evidence="2" key="2">
    <citation type="submission" date="2011-02" db="EMBL/GenBank/DDBJ databases">
        <authorList>
            <person name="MacLean D."/>
        </authorList>
    </citation>
    <scope>NUCLEOTIDE SEQUENCE</scope>
</reference>
<dbReference type="EMBL" id="FR824095">
    <property type="protein sequence ID" value="CCA18446.1"/>
    <property type="molecule type" value="Genomic_DNA"/>
</dbReference>
<proteinExistence type="predicted"/>
<reference evidence="2" key="1">
    <citation type="journal article" date="2011" name="PLoS Biol.">
        <title>Gene gain and loss during evolution of obligate parasitism in the white rust pathogen of Arabidopsis thaliana.</title>
        <authorList>
            <person name="Kemen E."/>
            <person name="Gardiner A."/>
            <person name="Schultz-Larsen T."/>
            <person name="Kemen A.C."/>
            <person name="Balmuth A.L."/>
            <person name="Robert-Seilaniantz A."/>
            <person name="Bailey K."/>
            <person name="Holub E."/>
            <person name="Studholme D.J."/>
            <person name="Maclean D."/>
            <person name="Jones J.D."/>
        </authorList>
    </citation>
    <scope>NUCLEOTIDE SEQUENCE</scope>
</reference>
<evidence type="ECO:0000313" key="2">
    <source>
        <dbReference type="EMBL" id="CCA18280.1"/>
    </source>
</evidence>
<evidence type="ECO:0000313" key="3">
    <source>
        <dbReference type="EMBL" id="CCA18446.1"/>
    </source>
</evidence>
<sequence length="327" mass="36686">MESQVHSPCIGTTDGKEEYEPPILGCSNTENSISLTPDKSEDTIMDEMMKEGSRALARNREKIAHKRRQESKSSFGAGLQKGFLSSGSVTLKKVTPVSSKRESLVDSTFSDQAKSLIVRSPSKINQQEAAKDNSFVFPEVQKVMNELGNNNNNDWMNGALMERLSSEPELCEAMQNREFMEAITEFQNDPKKSIEKYKNNPKLGCMLQKFIAFLGDHFEQVAEEMEKKNTIIPSVPPPATENVSRVVDLDEARLDAIRNMPHEPEEEAQIQSILNNQQLMNALADEKFMRVLQSCQNSSSGLQALARDANFGPKLRLLLENNMVQLQ</sequence>
<evidence type="ECO:0000256" key="1">
    <source>
        <dbReference type="SAM" id="MobiDB-lite"/>
    </source>
</evidence>
<dbReference type="EMBL" id="FR824093">
    <property type="protein sequence ID" value="CCA18280.1"/>
    <property type="molecule type" value="Genomic_DNA"/>
</dbReference>
<dbReference type="AlphaFoldDB" id="F0WAV8"/>